<gene>
    <name evidence="2" type="ORF">AURDEDRAFT_131621</name>
</gene>
<dbReference type="KEGG" id="adl:AURDEDRAFT_131621"/>
<protein>
    <submittedName>
        <fullName evidence="2">Uncharacterized protein</fullName>
    </submittedName>
</protein>
<name>J0LAW2_AURST</name>
<dbReference type="InParanoid" id="J0LAW2"/>
<dbReference type="Proteomes" id="UP000006514">
    <property type="component" value="Unassembled WGS sequence"/>
</dbReference>
<organism evidence="2 3">
    <name type="scientific">Auricularia subglabra (strain TFB-10046 / SS5)</name>
    <name type="common">White-rot fungus</name>
    <name type="synonym">Auricularia delicata (strain TFB10046)</name>
    <dbReference type="NCBI Taxonomy" id="717982"/>
    <lineage>
        <taxon>Eukaryota</taxon>
        <taxon>Fungi</taxon>
        <taxon>Dikarya</taxon>
        <taxon>Basidiomycota</taxon>
        <taxon>Agaricomycotina</taxon>
        <taxon>Agaricomycetes</taxon>
        <taxon>Auriculariales</taxon>
        <taxon>Auriculariaceae</taxon>
        <taxon>Auricularia</taxon>
    </lineage>
</organism>
<evidence type="ECO:0000256" key="1">
    <source>
        <dbReference type="SAM" id="MobiDB-lite"/>
    </source>
</evidence>
<evidence type="ECO:0000313" key="2">
    <source>
        <dbReference type="EMBL" id="EJD33558.1"/>
    </source>
</evidence>
<sequence length="349" mass="38100">MTTTPKPSRISLPFIADAGKLADYISVASEEYPGVELLLLPNNAGTEQHEQAAAHDMSVESPRSSGSLASPVPSMDPAQPPVTSESESQPGGAEPQGVVTIFDEIQLPPSFKTVGMADNICTLADQMCKAWQSTDGPNLEEWLATSKTLVTAAERIFSETPDAWPVDQRHRFDALCGLIKDEDTVWEPPKSLQKRLKRWGWVRSSLPYSQRQAVRDAAPYLPANKACDGCLKGHIKACVIRPGGDRCFVCAKQKSKCLPPCGDDDEGSSAAPDTPIAHTEAPTAGAKRKQEGGDNEGIDVRKRPRLQSEAPVKDRKKTEAILDRCESAIDELRRVDRLPVYNPHLRVVR</sequence>
<dbReference type="EMBL" id="JH688175">
    <property type="protein sequence ID" value="EJD33558.1"/>
    <property type="molecule type" value="Genomic_DNA"/>
</dbReference>
<proteinExistence type="predicted"/>
<feature type="region of interest" description="Disordered" evidence="1">
    <location>
        <begin position="261"/>
        <end position="317"/>
    </location>
</feature>
<accession>J0LAW2</accession>
<keyword evidence="3" id="KW-1185">Reference proteome</keyword>
<feature type="region of interest" description="Disordered" evidence="1">
    <location>
        <begin position="47"/>
        <end position="95"/>
    </location>
</feature>
<reference evidence="3" key="1">
    <citation type="journal article" date="2012" name="Science">
        <title>The Paleozoic origin of enzymatic lignin decomposition reconstructed from 31 fungal genomes.</title>
        <authorList>
            <person name="Floudas D."/>
            <person name="Binder M."/>
            <person name="Riley R."/>
            <person name="Barry K."/>
            <person name="Blanchette R.A."/>
            <person name="Henrissat B."/>
            <person name="Martinez A.T."/>
            <person name="Otillar R."/>
            <person name="Spatafora J.W."/>
            <person name="Yadav J.S."/>
            <person name="Aerts A."/>
            <person name="Benoit I."/>
            <person name="Boyd A."/>
            <person name="Carlson A."/>
            <person name="Copeland A."/>
            <person name="Coutinho P.M."/>
            <person name="de Vries R.P."/>
            <person name="Ferreira P."/>
            <person name="Findley K."/>
            <person name="Foster B."/>
            <person name="Gaskell J."/>
            <person name="Glotzer D."/>
            <person name="Gorecki P."/>
            <person name="Heitman J."/>
            <person name="Hesse C."/>
            <person name="Hori C."/>
            <person name="Igarashi K."/>
            <person name="Jurgens J.A."/>
            <person name="Kallen N."/>
            <person name="Kersten P."/>
            <person name="Kohler A."/>
            <person name="Kuees U."/>
            <person name="Kumar T.K.A."/>
            <person name="Kuo A."/>
            <person name="LaButti K."/>
            <person name="Larrondo L.F."/>
            <person name="Lindquist E."/>
            <person name="Ling A."/>
            <person name="Lombard V."/>
            <person name="Lucas S."/>
            <person name="Lundell T."/>
            <person name="Martin R."/>
            <person name="McLaughlin D.J."/>
            <person name="Morgenstern I."/>
            <person name="Morin E."/>
            <person name="Murat C."/>
            <person name="Nagy L.G."/>
            <person name="Nolan M."/>
            <person name="Ohm R.A."/>
            <person name="Patyshakuliyeva A."/>
            <person name="Rokas A."/>
            <person name="Ruiz-Duenas F.J."/>
            <person name="Sabat G."/>
            <person name="Salamov A."/>
            <person name="Samejima M."/>
            <person name="Schmutz J."/>
            <person name="Slot J.C."/>
            <person name="St John F."/>
            <person name="Stenlid J."/>
            <person name="Sun H."/>
            <person name="Sun S."/>
            <person name="Syed K."/>
            <person name="Tsang A."/>
            <person name="Wiebenga A."/>
            <person name="Young D."/>
            <person name="Pisabarro A."/>
            <person name="Eastwood D.C."/>
            <person name="Martin F."/>
            <person name="Cullen D."/>
            <person name="Grigoriev I.V."/>
            <person name="Hibbett D.S."/>
        </authorList>
    </citation>
    <scope>NUCLEOTIDE SEQUENCE [LARGE SCALE GENOMIC DNA]</scope>
    <source>
        <strain evidence="3">TFB10046</strain>
    </source>
</reference>
<evidence type="ECO:0000313" key="3">
    <source>
        <dbReference type="Proteomes" id="UP000006514"/>
    </source>
</evidence>
<dbReference type="AlphaFoldDB" id="J0LAW2"/>